<dbReference type="OrthoDB" id="9814896at2"/>
<name>A0A1Q9GI84_9GAMM</name>
<dbReference type="STRING" id="1903952.BIT28_20020"/>
<dbReference type="SUPFAM" id="SSF52799">
    <property type="entry name" value="(Phosphotyrosine protein) phosphatases II"/>
    <property type="match status" value="1"/>
</dbReference>
<dbReference type="Gene3D" id="3.90.190.10">
    <property type="entry name" value="Protein tyrosine phosphatase superfamily"/>
    <property type="match status" value="1"/>
</dbReference>
<sequence length="368" mass="41602">MLHYQYTEHDVVFTLPYPGDELYLVGTFSNWQKQAAFKFEKNGNGFVLRKPRDELNKIGNSGYIEYCLWGDDASQPLPFNNEYPVGYYFNSQSFDSQGNGGCNYLLLPENISQTELTQIAKDSQRSFTVKQSASEFLSEYTLANFRQVEGGNIAEGNLFRSYHPLVPSRSEHVALCDVEVQRQGVAMKLLERHGVRTVINLSETSQQLASYIHSAPASYYKTLWLEQQVVNVPVAYETVYFMSDRDESFNAEELGFQSGIRAVIRYIADNPGPYHVHCRLGSDRTGVIIGFLQLLMGADKAQIRQNYLQTNEMAIGEYRSFRLLEQALCRALGEDCFDNDVVAKRYLPSLGLSGAVIDKACRNLACKA</sequence>
<organism evidence="1 2">
    <name type="scientific">Photobacterium proteolyticum</name>
    <dbReference type="NCBI Taxonomy" id="1903952"/>
    <lineage>
        <taxon>Bacteria</taxon>
        <taxon>Pseudomonadati</taxon>
        <taxon>Pseudomonadota</taxon>
        <taxon>Gammaproteobacteria</taxon>
        <taxon>Vibrionales</taxon>
        <taxon>Vibrionaceae</taxon>
        <taxon>Photobacterium</taxon>
    </lineage>
</organism>
<proteinExistence type="predicted"/>
<dbReference type="RefSeq" id="WP_075766176.1">
    <property type="nucleotide sequence ID" value="NZ_MJIL01000085.1"/>
</dbReference>
<keyword evidence="2" id="KW-1185">Reference proteome</keyword>
<dbReference type="AlphaFoldDB" id="A0A1Q9GI84"/>
<evidence type="ECO:0008006" key="3">
    <source>
        <dbReference type="Google" id="ProtNLM"/>
    </source>
</evidence>
<dbReference type="EMBL" id="MJIL01000085">
    <property type="protein sequence ID" value="OLQ74163.1"/>
    <property type="molecule type" value="Genomic_DNA"/>
</dbReference>
<dbReference type="Gene3D" id="2.60.40.10">
    <property type="entry name" value="Immunoglobulins"/>
    <property type="match status" value="1"/>
</dbReference>
<dbReference type="InterPro" id="IPR013783">
    <property type="entry name" value="Ig-like_fold"/>
</dbReference>
<protein>
    <recommendedName>
        <fullName evidence="3">Tyrosine specific protein phosphatases domain-containing protein</fullName>
    </recommendedName>
</protein>
<dbReference type="InterPro" id="IPR016130">
    <property type="entry name" value="Tyr_Pase_AS"/>
</dbReference>
<dbReference type="InterPro" id="IPR029021">
    <property type="entry name" value="Prot-tyrosine_phosphatase-like"/>
</dbReference>
<accession>A0A1Q9GI84</accession>
<reference evidence="1 2" key="1">
    <citation type="submission" date="2016-09" db="EMBL/GenBank/DDBJ databases">
        <title>Photobacterium proteolyticum sp. nov. a protease producing bacterium isolated from ocean sediments of Laizhou Bay.</title>
        <authorList>
            <person name="Li Y."/>
        </authorList>
    </citation>
    <scope>NUCLEOTIDE SEQUENCE [LARGE SCALE GENOMIC DNA]</scope>
    <source>
        <strain evidence="1 2">13-12</strain>
    </source>
</reference>
<gene>
    <name evidence="1" type="ORF">BIT28_20020</name>
</gene>
<dbReference type="PROSITE" id="PS00383">
    <property type="entry name" value="TYR_PHOSPHATASE_1"/>
    <property type="match status" value="1"/>
</dbReference>
<dbReference type="GO" id="GO:0004721">
    <property type="term" value="F:phosphoprotein phosphatase activity"/>
    <property type="evidence" value="ECO:0007669"/>
    <property type="project" value="InterPro"/>
</dbReference>
<evidence type="ECO:0000313" key="2">
    <source>
        <dbReference type="Proteomes" id="UP000186905"/>
    </source>
</evidence>
<dbReference type="Proteomes" id="UP000186905">
    <property type="component" value="Unassembled WGS sequence"/>
</dbReference>
<comment type="caution">
    <text evidence="1">The sequence shown here is derived from an EMBL/GenBank/DDBJ whole genome shotgun (WGS) entry which is preliminary data.</text>
</comment>
<evidence type="ECO:0000313" key="1">
    <source>
        <dbReference type="EMBL" id="OLQ74163.1"/>
    </source>
</evidence>
<dbReference type="InterPro" id="IPR026893">
    <property type="entry name" value="Tyr/Ser_Pase_IphP-type"/>
</dbReference>
<dbReference type="Pfam" id="PF13350">
    <property type="entry name" value="Y_phosphatase3"/>
    <property type="match status" value="1"/>
</dbReference>